<sequence length="217" mass="24220">MHPDAVAIVISVLLVLGYYLFLLARQRRRPDFTVHAINRRARRLWVAEVMKGGSKEVLAVQTLRNYVMAATFKASSAVLLIMGTLTLSGQAESLAKTWHALNIVSSQESQWWIVKILCLLTVLIVAFFSFALTVRLLNHVVFMISLPSAVAQGPLSPDYVAQRLNKASTLYSIGMRAFFITVPLVFWLFGPLFLVTATVGLIAVLYRLDRNPITEVD</sequence>
<evidence type="ECO:0000256" key="1">
    <source>
        <dbReference type="SAM" id="Phobius"/>
    </source>
</evidence>
<feature type="transmembrane region" description="Helical" evidence="1">
    <location>
        <begin position="177"/>
        <end position="206"/>
    </location>
</feature>
<protein>
    <recommendedName>
        <fullName evidence="4">DUF599 domain-containing protein</fullName>
    </recommendedName>
</protein>
<dbReference type="InterPro" id="IPR006747">
    <property type="entry name" value="DUF599"/>
</dbReference>
<comment type="caution">
    <text evidence="2">The sequence shown here is derived from an EMBL/GenBank/DDBJ whole genome shotgun (WGS) entry which is preliminary data.</text>
</comment>
<reference evidence="2 3" key="1">
    <citation type="submission" date="2014-12" db="EMBL/GenBank/DDBJ databases">
        <title>Denitrispirillum autotrophicum gen. nov., sp. nov., Denitrifying, Facultatively Autotrophic Bacteria Isolated from Rice Paddy Soil.</title>
        <authorList>
            <person name="Ishii S."/>
            <person name="Ashida N."/>
            <person name="Ohno H."/>
            <person name="Otsuka S."/>
            <person name="Yokota A."/>
            <person name="Senoo K."/>
        </authorList>
    </citation>
    <scope>NUCLEOTIDE SEQUENCE [LARGE SCALE GENOMIC DNA]</scope>
    <source>
        <strain evidence="2 3">TSA66</strain>
    </source>
</reference>
<evidence type="ECO:0008006" key="4">
    <source>
        <dbReference type="Google" id="ProtNLM"/>
    </source>
</evidence>
<proteinExistence type="predicted"/>
<feature type="transmembrane region" description="Helical" evidence="1">
    <location>
        <begin position="111"/>
        <end position="133"/>
    </location>
</feature>
<dbReference type="AlphaFoldDB" id="A0A0C1Y998"/>
<evidence type="ECO:0000313" key="2">
    <source>
        <dbReference type="EMBL" id="KIF83538.1"/>
    </source>
</evidence>
<dbReference type="Pfam" id="PF04654">
    <property type="entry name" value="DUF599"/>
    <property type="match status" value="1"/>
</dbReference>
<dbReference type="EMBL" id="JWJG01000028">
    <property type="protein sequence ID" value="KIF83538.1"/>
    <property type="molecule type" value="Genomic_DNA"/>
</dbReference>
<keyword evidence="1" id="KW-0472">Membrane</keyword>
<organism evidence="2 3">
    <name type="scientific">Noviherbaspirillum autotrophicum</name>
    <dbReference type="NCBI Taxonomy" id="709839"/>
    <lineage>
        <taxon>Bacteria</taxon>
        <taxon>Pseudomonadati</taxon>
        <taxon>Pseudomonadota</taxon>
        <taxon>Betaproteobacteria</taxon>
        <taxon>Burkholderiales</taxon>
        <taxon>Oxalobacteraceae</taxon>
        <taxon>Noviherbaspirillum</taxon>
    </lineage>
</organism>
<evidence type="ECO:0000313" key="3">
    <source>
        <dbReference type="Proteomes" id="UP000031572"/>
    </source>
</evidence>
<dbReference type="PANTHER" id="PTHR31881">
    <property type="match status" value="1"/>
</dbReference>
<gene>
    <name evidence="2" type="ORF">TSA66_06505</name>
</gene>
<dbReference type="STRING" id="709839.TSA66_06505"/>
<accession>A0A0C1Y998</accession>
<keyword evidence="1" id="KW-1133">Transmembrane helix</keyword>
<keyword evidence="3" id="KW-1185">Reference proteome</keyword>
<name>A0A0C1Y998_9BURK</name>
<keyword evidence="1" id="KW-0812">Transmembrane</keyword>
<feature type="transmembrane region" description="Helical" evidence="1">
    <location>
        <begin position="6"/>
        <end position="24"/>
    </location>
</feature>
<dbReference type="PANTHER" id="PTHR31881:SF6">
    <property type="entry name" value="OS09G0494600 PROTEIN"/>
    <property type="match status" value="1"/>
</dbReference>
<dbReference type="Proteomes" id="UP000031572">
    <property type="component" value="Unassembled WGS sequence"/>
</dbReference>